<proteinExistence type="inferred from homology"/>
<dbReference type="InterPro" id="IPR014776">
    <property type="entry name" value="4pyrrole_Mease_sub2"/>
</dbReference>
<comment type="caution">
    <text evidence="8">The sequence shown here is derived from an EMBL/GenBank/DDBJ whole genome shotgun (WGS) entry which is preliminary data.</text>
</comment>
<dbReference type="EMBL" id="SJZB01000020">
    <property type="protein sequence ID" value="TCJ16077.1"/>
    <property type="molecule type" value="Genomic_DNA"/>
</dbReference>
<dbReference type="GO" id="GO:0006364">
    <property type="term" value="P:rRNA processing"/>
    <property type="evidence" value="ECO:0007669"/>
    <property type="project" value="UniProtKB-KW"/>
</dbReference>
<gene>
    <name evidence="8" type="primary">rsmI</name>
    <name evidence="8" type="ORF">EZJ19_05650</name>
</gene>
<evidence type="ECO:0000256" key="1">
    <source>
        <dbReference type="ARBA" id="ARBA00022490"/>
    </source>
</evidence>
<dbReference type="AlphaFoldDB" id="A0A4R1BG12"/>
<dbReference type="RefSeq" id="WP_131445342.1">
    <property type="nucleotide sequence ID" value="NZ_SJZB01000020.1"/>
</dbReference>
<dbReference type="HAMAP" id="MF_01877">
    <property type="entry name" value="16SrRNA_methyltr_I"/>
    <property type="match status" value="1"/>
</dbReference>
<evidence type="ECO:0000313" key="8">
    <source>
        <dbReference type="EMBL" id="TCJ16077.1"/>
    </source>
</evidence>
<evidence type="ECO:0000256" key="4">
    <source>
        <dbReference type="ARBA" id="ARBA00022679"/>
    </source>
</evidence>
<dbReference type="PROSITE" id="PS01296">
    <property type="entry name" value="RSMI"/>
    <property type="match status" value="1"/>
</dbReference>
<sequence length="287" mass="30570">MQASEFRAQPGTLYVVATPIGNLRDITLRALDILKSVDLVAAEDTRVTGGLLAAYGIAAKLFACHEHNERAAAAELVQRLREGRSVALVSDAGTPAISDPGALVVQAARAAALAVVPIPGASAVATALSAAGLATGGWRFHGFLPHKAGDRRRVLEDLAAVPDSLVFYESPHRLLDTVGDLATVLGGDRRLFIARELTKRFESFHDGLLGEAAEWLRGDDNRQRGEFVLVVSGRPEQADEAMREARRVLAILVEDLPASQAARLAARITGAKKNALYDLAQTLKAET</sequence>
<dbReference type="FunFam" id="3.40.1010.10:FF:000007">
    <property type="entry name" value="Ribosomal RNA small subunit methyltransferase I"/>
    <property type="match status" value="1"/>
</dbReference>
<dbReference type="FunFam" id="3.30.950.10:FF:000002">
    <property type="entry name" value="Ribosomal RNA small subunit methyltransferase I"/>
    <property type="match status" value="1"/>
</dbReference>
<dbReference type="SUPFAM" id="SSF53790">
    <property type="entry name" value="Tetrapyrrole methylase"/>
    <property type="match status" value="1"/>
</dbReference>
<dbReference type="Gene3D" id="3.30.950.10">
    <property type="entry name" value="Methyltransferase, Cobalt-precorrin-4 Transmethylase, Domain 2"/>
    <property type="match status" value="1"/>
</dbReference>
<keyword evidence="9" id="KW-1185">Reference proteome</keyword>
<reference evidence="8 9" key="1">
    <citation type="submission" date="2019-03" db="EMBL/GenBank/DDBJ databases">
        <title>Genome sequence of Thiobacillaceae bacterium LSR1, a sulfur-oxidizing bacterium isolated from freshwater sediment.</title>
        <authorList>
            <person name="Li S."/>
        </authorList>
    </citation>
    <scope>NUCLEOTIDE SEQUENCE [LARGE SCALE GENOMIC DNA]</scope>
    <source>
        <strain evidence="8 9">LSR1</strain>
    </source>
</reference>
<dbReference type="GO" id="GO:0008168">
    <property type="term" value="F:methyltransferase activity"/>
    <property type="evidence" value="ECO:0007669"/>
    <property type="project" value="UniProtKB-KW"/>
</dbReference>
<keyword evidence="3 8" id="KW-0489">Methyltransferase</keyword>
<keyword evidence="2" id="KW-0698">rRNA processing</keyword>
<feature type="domain" description="Tetrapyrrole methylase" evidence="6">
    <location>
        <begin position="12"/>
        <end position="212"/>
    </location>
</feature>
<keyword evidence="1" id="KW-0963">Cytoplasm</keyword>
<evidence type="ECO:0000259" key="7">
    <source>
        <dbReference type="Pfam" id="PF23016"/>
    </source>
</evidence>
<evidence type="ECO:0000313" key="9">
    <source>
        <dbReference type="Proteomes" id="UP000295443"/>
    </source>
</evidence>
<dbReference type="CDD" id="cd11648">
    <property type="entry name" value="RsmI"/>
    <property type="match status" value="1"/>
</dbReference>
<keyword evidence="5" id="KW-0949">S-adenosyl-L-methionine</keyword>
<evidence type="ECO:0000259" key="6">
    <source>
        <dbReference type="Pfam" id="PF00590"/>
    </source>
</evidence>
<evidence type="ECO:0000256" key="5">
    <source>
        <dbReference type="ARBA" id="ARBA00022691"/>
    </source>
</evidence>
<evidence type="ECO:0000256" key="3">
    <source>
        <dbReference type="ARBA" id="ARBA00022603"/>
    </source>
</evidence>
<keyword evidence="4 8" id="KW-0808">Transferase</keyword>
<dbReference type="GO" id="GO:0032259">
    <property type="term" value="P:methylation"/>
    <property type="evidence" value="ECO:0007669"/>
    <property type="project" value="UniProtKB-KW"/>
</dbReference>
<dbReference type="PANTHER" id="PTHR46111:SF1">
    <property type="entry name" value="RIBOSOMAL RNA SMALL SUBUNIT METHYLTRANSFERASE I"/>
    <property type="match status" value="1"/>
</dbReference>
<evidence type="ECO:0000256" key="2">
    <source>
        <dbReference type="ARBA" id="ARBA00022552"/>
    </source>
</evidence>
<dbReference type="Gene3D" id="3.40.1010.10">
    <property type="entry name" value="Cobalt-precorrin-4 Transmethylase, Domain 1"/>
    <property type="match status" value="1"/>
</dbReference>
<dbReference type="OrthoDB" id="9809084at2"/>
<feature type="domain" description="RsmI HTH" evidence="7">
    <location>
        <begin position="243"/>
        <end position="284"/>
    </location>
</feature>
<organism evidence="8 9">
    <name type="scientific">Parasulfuritortus cantonensis</name>
    <dbReference type="NCBI Taxonomy" id="2528202"/>
    <lineage>
        <taxon>Bacteria</taxon>
        <taxon>Pseudomonadati</taxon>
        <taxon>Pseudomonadota</taxon>
        <taxon>Betaproteobacteria</taxon>
        <taxon>Nitrosomonadales</taxon>
        <taxon>Thiobacillaceae</taxon>
        <taxon>Parasulfuritortus</taxon>
    </lineage>
</organism>
<dbReference type="InterPro" id="IPR035996">
    <property type="entry name" value="4pyrrol_Methylase_sf"/>
</dbReference>
<feature type="non-terminal residue" evidence="8">
    <location>
        <position position="287"/>
    </location>
</feature>
<name>A0A4R1BG12_9PROT</name>
<dbReference type="PIRSF" id="PIRSF005917">
    <property type="entry name" value="MTase_YraL"/>
    <property type="match status" value="1"/>
</dbReference>
<dbReference type="NCBIfam" id="TIGR00096">
    <property type="entry name" value="16S rRNA (cytidine(1402)-2'-O)-methyltransferase"/>
    <property type="match status" value="1"/>
</dbReference>
<dbReference type="InterPro" id="IPR008189">
    <property type="entry name" value="rRNA_ssu_MeTfrase_I"/>
</dbReference>
<dbReference type="Pfam" id="PF00590">
    <property type="entry name" value="TP_methylase"/>
    <property type="match status" value="1"/>
</dbReference>
<dbReference type="InterPro" id="IPR018063">
    <property type="entry name" value="SAM_MeTrfase_RsmI_CS"/>
</dbReference>
<dbReference type="InterPro" id="IPR014777">
    <property type="entry name" value="4pyrrole_Mease_sub1"/>
</dbReference>
<dbReference type="InterPro" id="IPR053910">
    <property type="entry name" value="RsmI_HTH"/>
</dbReference>
<protein>
    <submittedName>
        <fullName evidence="8">16S rRNA (Cytidine(1402)-2'-O)-methyltransferase</fullName>
        <ecNumber evidence="8">2.1.1.198</ecNumber>
    </submittedName>
</protein>
<dbReference type="InterPro" id="IPR000878">
    <property type="entry name" value="4pyrrol_Mease"/>
</dbReference>
<dbReference type="Pfam" id="PF23016">
    <property type="entry name" value="RsmI_C"/>
    <property type="match status" value="1"/>
</dbReference>
<dbReference type="EC" id="2.1.1.198" evidence="8"/>
<dbReference type="Proteomes" id="UP000295443">
    <property type="component" value="Unassembled WGS sequence"/>
</dbReference>
<dbReference type="PANTHER" id="PTHR46111">
    <property type="entry name" value="RIBOSOMAL RNA SMALL SUBUNIT METHYLTRANSFERASE I"/>
    <property type="match status" value="1"/>
</dbReference>
<accession>A0A4R1BG12</accession>